<organism evidence="1 2">
    <name type="scientific">Prevotella koreensis</name>
    <dbReference type="NCBI Taxonomy" id="2490854"/>
    <lineage>
        <taxon>Bacteria</taxon>
        <taxon>Pseudomonadati</taxon>
        <taxon>Bacteroidota</taxon>
        <taxon>Bacteroidia</taxon>
        <taxon>Bacteroidales</taxon>
        <taxon>Prevotellaceae</taxon>
        <taxon>Prevotella</taxon>
    </lineage>
</organism>
<sequence>MLYLAIGIIALGVFAAILGLLSHNKDGDSDVINSGSPSCTTCSGEDTRCEQECMMDAATKPVEYFDDEELDAFQRRPSDRYEDDEAEQFREVLYTMRPSEVKDWCRSLTLRDISLPDQVKDEVLLIVGEG</sequence>
<keyword evidence="2" id="KW-1185">Reference proteome</keyword>
<dbReference type="AlphaFoldDB" id="A0A432LMD2"/>
<dbReference type="OrthoDB" id="1097760at2"/>
<reference evidence="1 2" key="1">
    <citation type="submission" date="2018-12" db="EMBL/GenBank/DDBJ databases">
        <title>Genome sequencing of Prevotella sp. KCOM 3155 (= JS262).</title>
        <authorList>
            <person name="Kook J.-K."/>
            <person name="Park S.-N."/>
            <person name="Lim Y.K."/>
        </authorList>
    </citation>
    <scope>NUCLEOTIDE SEQUENCE [LARGE SCALE GENOMIC DNA]</scope>
    <source>
        <strain evidence="1 2">KCOM 3155</strain>
    </source>
</reference>
<dbReference type="EMBL" id="RYYU01000001">
    <property type="protein sequence ID" value="RUL60018.1"/>
    <property type="molecule type" value="Genomic_DNA"/>
</dbReference>
<evidence type="ECO:0000313" key="1">
    <source>
        <dbReference type="EMBL" id="RUL60018.1"/>
    </source>
</evidence>
<accession>A0A432LMD2</accession>
<gene>
    <name evidence="1" type="ORF">EHV08_09840</name>
</gene>
<name>A0A432LMD2_9BACT</name>
<evidence type="ECO:0008006" key="3">
    <source>
        <dbReference type="Google" id="ProtNLM"/>
    </source>
</evidence>
<comment type="caution">
    <text evidence="1">The sequence shown here is derived from an EMBL/GenBank/DDBJ whole genome shotgun (WGS) entry which is preliminary data.</text>
</comment>
<dbReference type="RefSeq" id="WP_126679113.1">
    <property type="nucleotide sequence ID" value="NZ_RYYU01000001.1"/>
</dbReference>
<protein>
    <recommendedName>
        <fullName evidence="3">Phospholipase</fullName>
    </recommendedName>
</protein>
<evidence type="ECO:0000313" key="2">
    <source>
        <dbReference type="Proteomes" id="UP000278983"/>
    </source>
</evidence>
<proteinExistence type="predicted"/>
<dbReference type="Proteomes" id="UP000278983">
    <property type="component" value="Unassembled WGS sequence"/>
</dbReference>